<proteinExistence type="predicted"/>
<evidence type="ECO:0000313" key="3">
    <source>
        <dbReference type="EMBL" id="SHO46672.1"/>
    </source>
</evidence>
<accession>A0A2H1EI62</accession>
<dbReference type="PANTHER" id="PTHR43244:SF1">
    <property type="entry name" value="5,10-METHYLENETETRAHYDROMETHANOPTERIN REDUCTASE"/>
    <property type="match status" value="1"/>
</dbReference>
<evidence type="ECO:0000256" key="1">
    <source>
        <dbReference type="ARBA" id="ARBA00023002"/>
    </source>
</evidence>
<dbReference type="OrthoDB" id="194060at2157"/>
<dbReference type="EMBL" id="FRFC01000004">
    <property type="protein sequence ID" value="SHO46672.1"/>
    <property type="molecule type" value="Genomic_DNA"/>
</dbReference>
<gene>
    <name evidence="3" type="ORF">NSIN_30231</name>
</gene>
<sequence>MRLGFSLGSLLSIEEISHCAKILNNHTVDSIWVPETWGMDCCSVLSNVSNIAKKPKLGSSIINIYSRSPALIAMSAVTLDTVSNGRFILGLGTSSKPIVQEWHGLKFDNPVQRMKEYVDIIRLAVSGNRVSYDGQIFHLKNFSLLIKSPRTTIPIYLAAINKKMVDLTWDIADGVIFYLRPLHELKTTISQMQSRRKIDVTCQVITCVSDDAEKAILRAKQTISFYVSVGKIYREFLESNGFHNETKSIFEEYEKNGLKDTHYSVTDDMVNSLSACGTPDDVRKQISKFVDAGVNLPILQFNPVGNVQDSFELLVKTLRSEMI</sequence>
<feature type="domain" description="Luciferase-like" evidence="2">
    <location>
        <begin position="12"/>
        <end position="295"/>
    </location>
</feature>
<reference evidence="4" key="1">
    <citation type="submission" date="2016-12" db="EMBL/GenBank/DDBJ databases">
        <authorList>
            <person name="Herbold C."/>
        </authorList>
    </citation>
    <scope>NUCLEOTIDE SEQUENCE [LARGE SCALE GENOMIC DNA]</scope>
</reference>
<evidence type="ECO:0000313" key="4">
    <source>
        <dbReference type="Proteomes" id="UP000232412"/>
    </source>
</evidence>
<dbReference type="Proteomes" id="UP000232412">
    <property type="component" value="Unassembled WGS sequence"/>
</dbReference>
<dbReference type="InterPro" id="IPR011251">
    <property type="entry name" value="Luciferase-like_dom"/>
</dbReference>
<dbReference type="AlphaFoldDB" id="A0A2H1EI62"/>
<dbReference type="Gene3D" id="3.20.20.30">
    <property type="entry name" value="Luciferase-like domain"/>
    <property type="match status" value="1"/>
</dbReference>
<dbReference type="GO" id="GO:0016705">
    <property type="term" value="F:oxidoreductase activity, acting on paired donors, with incorporation or reduction of molecular oxygen"/>
    <property type="evidence" value="ECO:0007669"/>
    <property type="project" value="InterPro"/>
</dbReference>
<dbReference type="RefSeq" id="WP_101010474.1">
    <property type="nucleotide sequence ID" value="NZ_FRFC01000004.1"/>
</dbReference>
<dbReference type="InterPro" id="IPR050564">
    <property type="entry name" value="F420-G6PD/mer"/>
</dbReference>
<dbReference type="CDD" id="cd01097">
    <property type="entry name" value="Tetrahydromethanopterin_reductase"/>
    <property type="match status" value="1"/>
</dbReference>
<dbReference type="Pfam" id="PF00296">
    <property type="entry name" value="Bac_luciferase"/>
    <property type="match status" value="1"/>
</dbReference>
<evidence type="ECO:0000259" key="2">
    <source>
        <dbReference type="Pfam" id="PF00296"/>
    </source>
</evidence>
<keyword evidence="1" id="KW-0560">Oxidoreductase</keyword>
<name>A0A2H1EI62_9ARCH</name>
<protein>
    <submittedName>
        <fullName evidence="3">Luciferase family protein</fullName>
    </submittedName>
</protein>
<keyword evidence="4" id="KW-1185">Reference proteome</keyword>
<dbReference type="SUPFAM" id="SSF51679">
    <property type="entry name" value="Bacterial luciferase-like"/>
    <property type="match status" value="1"/>
</dbReference>
<dbReference type="PANTHER" id="PTHR43244">
    <property type="match status" value="1"/>
</dbReference>
<organism evidence="3 4">
    <name type="scientific">Nitrosotalea sinensis</name>
    <dbReference type="NCBI Taxonomy" id="1499975"/>
    <lineage>
        <taxon>Archaea</taxon>
        <taxon>Nitrososphaerota</taxon>
        <taxon>Nitrososphaeria</taxon>
        <taxon>Nitrosotaleales</taxon>
        <taxon>Nitrosotaleaceae</taxon>
        <taxon>Nitrosotalea</taxon>
    </lineage>
</organism>
<dbReference type="InterPro" id="IPR036661">
    <property type="entry name" value="Luciferase-like_sf"/>
</dbReference>